<reference evidence="3" key="1">
    <citation type="submission" date="2008-07" db="EMBL/GenBank/DDBJ databases">
        <title>Annotation of Ajellomyces capsulatus strain H88.</title>
        <authorList>
            <person name="Champion M."/>
            <person name="Cuomo C."/>
            <person name="Ma L.-J."/>
            <person name="Henn M.R."/>
            <person name="Sil A."/>
            <person name="Goldman B."/>
            <person name="Young S.K."/>
            <person name="Kodira C.D."/>
            <person name="Zeng Q."/>
            <person name="Koehrsen M."/>
            <person name="Alvarado L."/>
            <person name="Berlin A."/>
            <person name="Borenstein D."/>
            <person name="Chen Z."/>
            <person name="Engels R."/>
            <person name="Freedman E."/>
            <person name="Gellesch M."/>
            <person name="Goldberg J."/>
            <person name="Griggs A."/>
            <person name="Gujja S."/>
            <person name="Heiman D."/>
            <person name="Hepburn T."/>
            <person name="Howarth C."/>
            <person name="Jen D."/>
            <person name="Larson L."/>
            <person name="Lewis B."/>
            <person name="Mehta T."/>
            <person name="Park D."/>
            <person name="Pearson M."/>
            <person name="Roberts A."/>
            <person name="Saif S."/>
            <person name="Shea T."/>
            <person name="Shenoy N."/>
            <person name="Sisk P."/>
            <person name="Stolte C."/>
            <person name="Sykes S."/>
            <person name="Walk T."/>
            <person name="White J."/>
            <person name="Yandava C."/>
            <person name="Klein B."/>
            <person name="McEwen J.G."/>
            <person name="Puccia R."/>
            <person name="Goldman G.H."/>
            <person name="Felipe M.S."/>
            <person name="Nino-Vega G."/>
            <person name="San-Blas G."/>
            <person name="Taylor J."/>
            <person name="Mendoza L."/>
            <person name="Galagan J."/>
            <person name="Nusbaum C."/>
            <person name="Birren B."/>
        </authorList>
    </citation>
    <scope>NUCLEOTIDE SEQUENCE [LARGE SCALE GENOMIC DNA]</scope>
    <source>
        <strain evidence="3">H88</strain>
    </source>
</reference>
<dbReference type="Proteomes" id="UP000008142">
    <property type="component" value="Unassembled WGS sequence"/>
</dbReference>
<proteinExistence type="predicted"/>
<feature type="region of interest" description="Disordered" evidence="1">
    <location>
        <begin position="1"/>
        <end position="37"/>
    </location>
</feature>
<protein>
    <submittedName>
        <fullName evidence="2">Uncharacterized protein</fullName>
    </submittedName>
</protein>
<sequence length="153" mass="17435">MGDTPTYHRSQANARQRRRHRLNAAQKRSPRSHYHPKNAECVRRYGMKQKLLSVVSHALRLVLFVLDDGWALTGYSSAAWIGVKLKQFVPDSLGCGIQQASRSRLIMMMISSGARVVRYHLRFRSTWANGLHTVLDDHLELLQEANVSRVCPA</sequence>
<dbReference type="HOGENOM" id="CLU_1749087_0_0_1"/>
<feature type="compositionally biased region" description="Basic residues" evidence="1">
    <location>
        <begin position="15"/>
        <end position="36"/>
    </location>
</feature>
<dbReference type="AlphaFoldDB" id="F0U9B5"/>
<dbReference type="EMBL" id="DS990636">
    <property type="protein sequence ID" value="EGC41857.1"/>
    <property type="molecule type" value="Genomic_DNA"/>
</dbReference>
<evidence type="ECO:0000313" key="3">
    <source>
        <dbReference type="Proteomes" id="UP000008142"/>
    </source>
</evidence>
<name>F0U9B5_AJEC8</name>
<evidence type="ECO:0000313" key="2">
    <source>
        <dbReference type="EMBL" id="EGC41857.1"/>
    </source>
</evidence>
<evidence type="ECO:0000256" key="1">
    <source>
        <dbReference type="SAM" id="MobiDB-lite"/>
    </source>
</evidence>
<organism evidence="3">
    <name type="scientific">Ajellomyces capsulatus (strain H88)</name>
    <name type="common">Darling's disease fungus</name>
    <name type="synonym">Histoplasma capsulatum</name>
    <dbReference type="NCBI Taxonomy" id="544711"/>
    <lineage>
        <taxon>Eukaryota</taxon>
        <taxon>Fungi</taxon>
        <taxon>Dikarya</taxon>
        <taxon>Ascomycota</taxon>
        <taxon>Pezizomycotina</taxon>
        <taxon>Eurotiomycetes</taxon>
        <taxon>Eurotiomycetidae</taxon>
        <taxon>Onygenales</taxon>
        <taxon>Ajellomycetaceae</taxon>
        <taxon>Histoplasma</taxon>
    </lineage>
</organism>
<accession>F0U9B5</accession>
<gene>
    <name evidence="2" type="ORF">HCEG_01219</name>
</gene>